<evidence type="ECO:0000256" key="4">
    <source>
        <dbReference type="RuleBase" id="RU000363"/>
    </source>
</evidence>
<dbReference type="PANTHER" id="PTHR24321:SF8">
    <property type="entry name" value="ESTRADIOL 17-BETA-DEHYDROGENASE 8-RELATED"/>
    <property type="match status" value="1"/>
</dbReference>
<protein>
    <submittedName>
        <fullName evidence="5">Mycofactocin-coupled SDR family oxidoreductase</fullName>
    </submittedName>
</protein>
<evidence type="ECO:0000313" key="6">
    <source>
        <dbReference type="Proteomes" id="UP001501598"/>
    </source>
</evidence>
<evidence type="ECO:0000256" key="3">
    <source>
        <dbReference type="ARBA" id="ARBA00023027"/>
    </source>
</evidence>
<dbReference type="PRINTS" id="PR00080">
    <property type="entry name" value="SDRFAMILY"/>
</dbReference>
<dbReference type="NCBIfam" id="NF009467">
    <property type="entry name" value="PRK12826.1-3"/>
    <property type="match status" value="1"/>
</dbReference>
<name>A0ABP8RXE0_9PSEU</name>
<evidence type="ECO:0000256" key="1">
    <source>
        <dbReference type="ARBA" id="ARBA00006484"/>
    </source>
</evidence>
<dbReference type="Proteomes" id="UP001501598">
    <property type="component" value="Unassembled WGS sequence"/>
</dbReference>
<comment type="similarity">
    <text evidence="1 4">Belongs to the short-chain dehydrogenases/reductases (SDR) family.</text>
</comment>
<dbReference type="InterPro" id="IPR020904">
    <property type="entry name" value="Sc_DH/Rdtase_CS"/>
</dbReference>
<accession>A0ABP8RXE0</accession>
<dbReference type="InterPro" id="IPR036291">
    <property type="entry name" value="NAD(P)-bd_dom_sf"/>
</dbReference>
<dbReference type="InterPro" id="IPR002347">
    <property type="entry name" value="SDR_fam"/>
</dbReference>
<dbReference type="EMBL" id="BAABGT010000061">
    <property type="protein sequence ID" value="GAA4550811.1"/>
    <property type="molecule type" value="Genomic_DNA"/>
</dbReference>
<gene>
    <name evidence="5" type="ORF">GCM10023175_41600</name>
</gene>
<dbReference type="Pfam" id="PF00106">
    <property type="entry name" value="adh_short"/>
    <property type="match status" value="1"/>
</dbReference>
<sequence>MGRLEGKVALITGAARGQGRNHAIRLAEEGADIIAIDICAEIPSAWHSLGTEADLDETVNAVEKLDRRIVARKADVRDRDALQSAVAEGVAELGRLDIVSVNAGIISIAPTIELSVEEWRDVIDVNLTGAFNTAAVTVPHILEGGRGGAVVFTSSGAGLAPVPNLAHYTASKHGIIGLMKTLALELAPTGIRVNAICPTNVDTPMIVNDKVLKLFMPDNEHPTRADAEAEGSNHRSLNAIPVPWVEASDISGALLYLASDDARYVTGIALPVDAGFLLK</sequence>
<dbReference type="PRINTS" id="PR00081">
    <property type="entry name" value="GDHRDH"/>
</dbReference>
<keyword evidence="2" id="KW-0560">Oxidoreductase</keyword>
<dbReference type="SUPFAM" id="SSF51735">
    <property type="entry name" value="NAD(P)-binding Rossmann-fold domains"/>
    <property type="match status" value="1"/>
</dbReference>
<proteinExistence type="inferred from homology"/>
<dbReference type="CDD" id="cd05233">
    <property type="entry name" value="SDR_c"/>
    <property type="match status" value="1"/>
</dbReference>
<reference evidence="6" key="1">
    <citation type="journal article" date="2019" name="Int. J. Syst. Evol. Microbiol.">
        <title>The Global Catalogue of Microorganisms (GCM) 10K type strain sequencing project: providing services to taxonomists for standard genome sequencing and annotation.</title>
        <authorList>
            <consortium name="The Broad Institute Genomics Platform"/>
            <consortium name="The Broad Institute Genome Sequencing Center for Infectious Disease"/>
            <person name="Wu L."/>
            <person name="Ma J."/>
        </authorList>
    </citation>
    <scope>NUCLEOTIDE SEQUENCE [LARGE SCALE GENOMIC DNA]</scope>
    <source>
        <strain evidence="6">JCM 17906</strain>
    </source>
</reference>
<dbReference type="PANTHER" id="PTHR24321">
    <property type="entry name" value="DEHYDROGENASES, SHORT CHAIN"/>
    <property type="match status" value="1"/>
</dbReference>
<evidence type="ECO:0000256" key="2">
    <source>
        <dbReference type="ARBA" id="ARBA00023002"/>
    </source>
</evidence>
<dbReference type="Gene3D" id="3.40.50.720">
    <property type="entry name" value="NAD(P)-binding Rossmann-like Domain"/>
    <property type="match status" value="1"/>
</dbReference>
<dbReference type="NCBIfam" id="TIGR03971">
    <property type="entry name" value="SDR_subfam_1"/>
    <property type="match status" value="1"/>
</dbReference>
<comment type="caution">
    <text evidence="5">The sequence shown here is derived from an EMBL/GenBank/DDBJ whole genome shotgun (WGS) entry which is preliminary data.</text>
</comment>
<keyword evidence="6" id="KW-1185">Reference proteome</keyword>
<organism evidence="5 6">
    <name type="scientific">Pseudonocardia xishanensis</name>
    <dbReference type="NCBI Taxonomy" id="630995"/>
    <lineage>
        <taxon>Bacteria</taxon>
        <taxon>Bacillati</taxon>
        <taxon>Actinomycetota</taxon>
        <taxon>Actinomycetes</taxon>
        <taxon>Pseudonocardiales</taxon>
        <taxon>Pseudonocardiaceae</taxon>
        <taxon>Pseudonocardia</taxon>
    </lineage>
</organism>
<keyword evidence="3" id="KW-0520">NAD</keyword>
<dbReference type="InterPro" id="IPR023985">
    <property type="entry name" value="SDR_subfam_1"/>
</dbReference>
<evidence type="ECO:0000313" key="5">
    <source>
        <dbReference type="EMBL" id="GAA4550811.1"/>
    </source>
</evidence>
<dbReference type="PROSITE" id="PS00061">
    <property type="entry name" value="ADH_SHORT"/>
    <property type="match status" value="1"/>
</dbReference>